<accession>A0ABQ7II09</accession>
<dbReference type="GeneID" id="62234033"/>
<dbReference type="Proteomes" id="UP000783213">
    <property type="component" value="Unassembled WGS sequence"/>
</dbReference>
<comment type="caution">
    <text evidence="1">The sequence shown here is derived from an EMBL/GenBank/DDBJ whole genome shotgun (WGS) entry which is preliminary data.</text>
</comment>
<gene>
    <name evidence="1" type="ORF">EAE98_007260</name>
</gene>
<dbReference type="EMBL" id="RCSX01000017">
    <property type="protein sequence ID" value="KAF7924208.1"/>
    <property type="molecule type" value="Genomic_DNA"/>
</dbReference>
<evidence type="ECO:0000313" key="2">
    <source>
        <dbReference type="Proteomes" id="UP000783213"/>
    </source>
</evidence>
<name>A0ABQ7II09_9HELO</name>
<organism evidence="1 2">
    <name type="scientific">Botrytis deweyae</name>
    <dbReference type="NCBI Taxonomy" id="2478750"/>
    <lineage>
        <taxon>Eukaryota</taxon>
        <taxon>Fungi</taxon>
        <taxon>Dikarya</taxon>
        <taxon>Ascomycota</taxon>
        <taxon>Pezizomycotina</taxon>
        <taxon>Leotiomycetes</taxon>
        <taxon>Helotiales</taxon>
        <taxon>Sclerotiniaceae</taxon>
        <taxon>Botrytis</taxon>
    </lineage>
</organism>
<dbReference type="RefSeq" id="XP_038808532.1">
    <property type="nucleotide sequence ID" value="XM_038954882.1"/>
</dbReference>
<evidence type="ECO:0000313" key="1">
    <source>
        <dbReference type="EMBL" id="KAF7924208.1"/>
    </source>
</evidence>
<reference evidence="1 2" key="1">
    <citation type="journal article" date="2020" name="Genome Biol. Evol.">
        <title>Comparative genomics of Sclerotiniaceae.</title>
        <authorList>
            <person name="Valero Jimenez C.A."/>
            <person name="Steentjes M."/>
            <person name="Scholten O.E."/>
            <person name="Van Kan J.A.L."/>
        </authorList>
    </citation>
    <scope>NUCLEOTIDE SEQUENCE [LARGE SCALE GENOMIC DNA]</scope>
    <source>
        <strain evidence="1 2">B1</strain>
    </source>
</reference>
<keyword evidence="2" id="KW-1185">Reference proteome</keyword>
<protein>
    <submittedName>
        <fullName evidence="1">Uncharacterized protein</fullName>
    </submittedName>
</protein>
<sequence>MDLVSRRLIEQAVLPRIGNCCYSPLTGTYESLIQNSTARLTSNSRVKRYGPFRHEPIQLERQYASIEAAADLLFQVKVRVEILSSIEA</sequence>
<proteinExistence type="predicted"/>